<protein>
    <submittedName>
        <fullName evidence="2">Alkaline phosphatase family protein</fullName>
    </submittedName>
</protein>
<dbReference type="CDD" id="cd16018">
    <property type="entry name" value="Enpp"/>
    <property type="match status" value="1"/>
</dbReference>
<dbReference type="SUPFAM" id="SSF53649">
    <property type="entry name" value="Alkaline phosphatase-like"/>
    <property type="match status" value="1"/>
</dbReference>
<accession>A0ABR6YIS7</accession>
<evidence type="ECO:0000313" key="2">
    <source>
        <dbReference type="EMBL" id="MBC3883831.1"/>
    </source>
</evidence>
<evidence type="ECO:0000313" key="3">
    <source>
        <dbReference type="Proteomes" id="UP000613113"/>
    </source>
</evidence>
<keyword evidence="1" id="KW-0732">Signal</keyword>
<dbReference type="EMBL" id="JACOGC010000001">
    <property type="protein sequence ID" value="MBC3883831.1"/>
    <property type="molecule type" value="Genomic_DNA"/>
</dbReference>
<dbReference type="PANTHER" id="PTHR10151:SF120">
    <property type="entry name" value="BIS(5'-ADENOSYL)-TRIPHOSPHATASE"/>
    <property type="match status" value="1"/>
</dbReference>
<reference evidence="2 3" key="1">
    <citation type="submission" date="2020-08" db="EMBL/GenBank/DDBJ databases">
        <title>Novel species isolated from subtropical streams in China.</title>
        <authorList>
            <person name="Lu H."/>
        </authorList>
    </citation>
    <scope>NUCLEOTIDE SEQUENCE [LARGE SCALE GENOMIC DNA]</scope>
    <source>
        <strain evidence="2 3">FT31W</strain>
    </source>
</reference>
<proteinExistence type="predicted"/>
<dbReference type="RefSeq" id="WP_186861498.1">
    <property type="nucleotide sequence ID" value="NZ_JACOGC010000001.1"/>
</dbReference>
<evidence type="ECO:0000256" key="1">
    <source>
        <dbReference type="SAM" id="SignalP"/>
    </source>
</evidence>
<sequence length="426" mass="46314">MFWVIRRLLPVLLLLLNAACVQQPLSSAGQPGSPASQPMLAEHRPPVILISIDGFRPDYLQRHVTPQLNALAAQGARAAFMRPSFPSITFPNHYTLVTGLRPDHHGLVGNTMADSAIPGVRFTLGNRDAVTDRRWWDQAEPVWVTAEKQGVRTATMFWPGSEADIHGVRPSEWRVFDGKVPPAARVDTVLQWLDRPAGKRPDFLTLYFDDVDHAGHEFGPDAAQTTEAVAAVDQAVGRLVSGLQARRIAANLVIVSDHGMAATSEQRVIYLDKILPPDSIQVLTVGAYAGLEPAAGQQAIVQNSLLQPHPHMTCWEKQHIPARYAYGSNARVPAIICLAESGWLILADDKMKFSRNGGTHGYDPDTPEMAALFIANGPAFQAGVVLPAIDNVDVYPLLMRLTGIPALPSDGDIRATAAALRPLPQH</sequence>
<feature type="signal peptide" evidence="1">
    <location>
        <begin position="1"/>
        <end position="23"/>
    </location>
</feature>
<dbReference type="PANTHER" id="PTHR10151">
    <property type="entry name" value="ECTONUCLEOTIDE PYROPHOSPHATASE/PHOSPHODIESTERASE"/>
    <property type="match status" value="1"/>
</dbReference>
<keyword evidence="3" id="KW-1185">Reference proteome</keyword>
<dbReference type="Gene3D" id="3.40.720.10">
    <property type="entry name" value="Alkaline Phosphatase, subunit A"/>
    <property type="match status" value="1"/>
</dbReference>
<comment type="caution">
    <text evidence="2">The sequence shown here is derived from an EMBL/GenBank/DDBJ whole genome shotgun (WGS) entry which is preliminary data.</text>
</comment>
<dbReference type="Proteomes" id="UP000613113">
    <property type="component" value="Unassembled WGS sequence"/>
</dbReference>
<feature type="chain" id="PRO_5047050747" evidence="1">
    <location>
        <begin position="24"/>
        <end position="426"/>
    </location>
</feature>
<organism evidence="2 3">
    <name type="scientific">Undibacterium griseum</name>
    <dbReference type="NCBI Taxonomy" id="2762295"/>
    <lineage>
        <taxon>Bacteria</taxon>
        <taxon>Pseudomonadati</taxon>
        <taxon>Pseudomonadota</taxon>
        <taxon>Betaproteobacteria</taxon>
        <taxon>Burkholderiales</taxon>
        <taxon>Oxalobacteraceae</taxon>
        <taxon>Undibacterium</taxon>
    </lineage>
</organism>
<name>A0ABR6YIS7_9BURK</name>
<dbReference type="Pfam" id="PF01663">
    <property type="entry name" value="Phosphodiest"/>
    <property type="match status" value="1"/>
</dbReference>
<dbReference type="InterPro" id="IPR002591">
    <property type="entry name" value="Phosphodiest/P_Trfase"/>
</dbReference>
<dbReference type="Gene3D" id="3.30.1360.180">
    <property type="match status" value="1"/>
</dbReference>
<dbReference type="InterPro" id="IPR017850">
    <property type="entry name" value="Alkaline_phosphatase_core_sf"/>
</dbReference>
<gene>
    <name evidence="2" type="ORF">H8K27_01660</name>
</gene>